<feature type="region of interest" description="Disordered" evidence="8">
    <location>
        <begin position="371"/>
        <end position="399"/>
    </location>
</feature>
<evidence type="ECO:0000256" key="6">
    <source>
        <dbReference type="ARBA" id="ARBA00023010"/>
    </source>
</evidence>
<evidence type="ECO:0000256" key="7">
    <source>
        <dbReference type="ARBA" id="ARBA00034043"/>
    </source>
</evidence>
<dbReference type="Pfam" id="PF02536">
    <property type="entry name" value="mTERF"/>
    <property type="match status" value="1"/>
</dbReference>
<dbReference type="Gene3D" id="1.25.70.10">
    <property type="entry name" value="Transcription termination factor 3, mitochondrial"/>
    <property type="match status" value="1"/>
</dbReference>
<feature type="region of interest" description="Disordered" evidence="8">
    <location>
        <begin position="236"/>
        <end position="263"/>
    </location>
</feature>
<dbReference type="SMART" id="SM00957">
    <property type="entry name" value="SecA_DEAD"/>
    <property type="match status" value="1"/>
</dbReference>
<keyword evidence="4" id="KW-0653">Protein transport</keyword>
<keyword evidence="3" id="KW-0804">Transcription</keyword>
<feature type="domain" description="SecA family profile" evidence="9">
    <location>
        <begin position="89"/>
        <end position="893"/>
    </location>
</feature>
<feature type="compositionally biased region" description="Basic and acidic residues" evidence="8">
    <location>
        <begin position="238"/>
        <end position="257"/>
    </location>
</feature>
<dbReference type="SMART" id="SM00733">
    <property type="entry name" value="Mterf"/>
    <property type="match status" value="9"/>
</dbReference>
<proteinExistence type="inferred from homology"/>
<comment type="caution">
    <text evidence="10">The sequence shown here is derived from an EMBL/GenBank/DDBJ whole genome shotgun (WGS) entry which is preliminary data.</text>
</comment>
<dbReference type="EMBL" id="JBJQOH010000004">
    <property type="protein sequence ID" value="KAL3688724.1"/>
    <property type="molecule type" value="Genomic_DNA"/>
</dbReference>
<dbReference type="PRINTS" id="PR00906">
    <property type="entry name" value="SECA"/>
</dbReference>
<dbReference type="InterPro" id="IPR027417">
    <property type="entry name" value="P-loop_NTPase"/>
</dbReference>
<feature type="compositionally biased region" description="Basic and acidic residues" evidence="8">
    <location>
        <begin position="382"/>
        <end position="396"/>
    </location>
</feature>
<gene>
    <name evidence="10" type="ORF">R1sor_015033</name>
</gene>
<keyword evidence="3" id="KW-0806">Transcription termination</keyword>
<comment type="similarity">
    <text evidence="1">Belongs to the mTERF family.</text>
</comment>
<dbReference type="Pfam" id="PF07517">
    <property type="entry name" value="SecA_DEAD"/>
    <property type="match status" value="1"/>
</dbReference>
<evidence type="ECO:0000256" key="8">
    <source>
        <dbReference type="SAM" id="MobiDB-lite"/>
    </source>
</evidence>
<evidence type="ECO:0000256" key="2">
    <source>
        <dbReference type="ARBA" id="ARBA00012047"/>
    </source>
</evidence>
<evidence type="ECO:0000313" key="11">
    <source>
        <dbReference type="Proteomes" id="UP001633002"/>
    </source>
</evidence>
<dbReference type="InterPro" id="IPR011115">
    <property type="entry name" value="SecA_DEAD"/>
</dbReference>
<dbReference type="AlphaFoldDB" id="A0ABD3HDZ9"/>
<name>A0ABD3HDZ9_9MARC</name>
<reference evidence="10 11" key="1">
    <citation type="submission" date="2024-09" db="EMBL/GenBank/DDBJ databases">
        <title>Chromosome-scale assembly of Riccia sorocarpa.</title>
        <authorList>
            <person name="Paukszto L."/>
        </authorList>
    </citation>
    <scope>NUCLEOTIDE SEQUENCE [LARGE SCALE GENOMIC DNA]</scope>
    <source>
        <strain evidence="10">LP-2024</strain>
        <tissue evidence="10">Aerial parts of the thallus</tissue>
    </source>
</reference>
<dbReference type="PROSITE" id="PS51196">
    <property type="entry name" value="SECA_MOTOR_DEAD"/>
    <property type="match status" value="1"/>
</dbReference>
<dbReference type="GO" id="GO:0016464">
    <property type="term" value="F:chloroplast protein-transporting ATPase activity"/>
    <property type="evidence" value="ECO:0007669"/>
    <property type="project" value="UniProtKB-EC"/>
</dbReference>
<protein>
    <recommendedName>
        <fullName evidence="2">chloroplast protein-transporting ATPase</fullName>
        <ecNumber evidence="2">7.4.2.4</ecNumber>
    </recommendedName>
</protein>
<dbReference type="SUPFAM" id="SSF52540">
    <property type="entry name" value="P-loop containing nucleoside triphosphate hydrolases"/>
    <property type="match status" value="1"/>
</dbReference>
<keyword evidence="3" id="KW-0805">Transcription regulation</keyword>
<dbReference type="Gene3D" id="3.40.50.300">
    <property type="entry name" value="P-loop containing nucleotide triphosphate hydrolases"/>
    <property type="match status" value="1"/>
</dbReference>
<dbReference type="EC" id="7.4.2.4" evidence="2"/>
<dbReference type="InterPro" id="IPR003690">
    <property type="entry name" value="MTERF"/>
</dbReference>
<sequence>MAAHTTAALCYELASAASVSQGSALASKFPLHSSCRNSAPHFSKTRHNELHHSSSPDSWSYIRYSSSEGLWRTMGGGRNVRFWKELRQRGQRMETKSMPGEKIKLDYTGMVDQVKDLELKLAKLSDDQLREITSELKRRAAEGESLDSLLPETVALCQKALERVPLLRHHDVQLTGKVPHGEQNVEKETSETEALAAKLPSLLSAVFGRGTETITANHDLGQHDCEWIDQVHQFLTSKSEDSPEATKREASKDHEKIAVSTTTDSKTAKVFREGLEYVSERYVKGSVKYQIELDQSFRLGAPSAVQRNDEHDGLEGAAVPGRVSIESEQPSVSGQEEGIWSSETYLRQLLMQRRRSKEVILNITEDQFPASVRSPVEVPNDDEGHAPSEAPEKDKPVDEDERILRKALKKKREIAEETLESAIRAAGVGPTYCRDVMARLSPFIDRIVTEAVYLKKLPDYKLLSFNSRVRLYLDKCEVVALIKWLKHQNLTVPRIGSLICLADEKLERIKPRIELLKSIYVKGRELGAVIEREPSILTQSLEELQNTVSILETAGIERKWLGLVVNRSPCVFAVGNEVLLRKISLFADLEIPPEDFGRLVFKFPAVLGYLSVEEMRSKMDYLRGLGIEEAVLRRMMVSAPQLLACSIEQSWDKMLRYFYYLQIEISGIRRILGVQPEVFCLNLERNIAPKVRFLQAIRVDDDVIGQVIVKFPAILTYSLDKKIRPVVRFLLEGAGVVEGSIGKVIALKPELIGCSLEDKLEPLVKWFGNHRIPPRLLGGMIANFPALLMYSKPTLHPKIRYFKRVMKRPLEDLIAFPRYFSYSLKTRIIPRHELLTKKGLSFSLKHMLACSDETFYSRVASAELRLGEPESAREQVESAEDLLEDVILEDDEM</sequence>
<dbReference type="Proteomes" id="UP001633002">
    <property type="component" value="Unassembled WGS sequence"/>
</dbReference>
<comment type="catalytic activity">
    <reaction evidence="7">
        <text>ATP + H2O + chloroplast-proteinSide 1 = ADP + phosphate + chloroplast-proteinSide 2.</text>
        <dbReference type="EC" id="7.4.2.4"/>
    </reaction>
</comment>
<dbReference type="PANTHER" id="PTHR13068:SF98">
    <property type="entry name" value="TRANSCRIPTION TERMINATION FACTOR MTERF2, CHLOROPLASTIC"/>
    <property type="match status" value="1"/>
</dbReference>
<keyword evidence="4" id="KW-0813">Transport</keyword>
<accession>A0ABD3HDZ9</accession>
<dbReference type="PANTHER" id="PTHR13068">
    <property type="entry name" value="CGI-12 PROTEIN-RELATED"/>
    <property type="match status" value="1"/>
</dbReference>
<dbReference type="InterPro" id="IPR014018">
    <property type="entry name" value="SecA_motor_DEAD"/>
</dbReference>
<evidence type="ECO:0000313" key="10">
    <source>
        <dbReference type="EMBL" id="KAL3688724.1"/>
    </source>
</evidence>
<evidence type="ECO:0000256" key="3">
    <source>
        <dbReference type="ARBA" id="ARBA00022472"/>
    </source>
</evidence>
<organism evidence="10 11">
    <name type="scientific">Riccia sorocarpa</name>
    <dbReference type="NCBI Taxonomy" id="122646"/>
    <lineage>
        <taxon>Eukaryota</taxon>
        <taxon>Viridiplantae</taxon>
        <taxon>Streptophyta</taxon>
        <taxon>Embryophyta</taxon>
        <taxon>Marchantiophyta</taxon>
        <taxon>Marchantiopsida</taxon>
        <taxon>Marchantiidae</taxon>
        <taxon>Marchantiales</taxon>
        <taxon>Ricciaceae</taxon>
        <taxon>Riccia</taxon>
    </lineage>
</organism>
<dbReference type="InterPro" id="IPR000185">
    <property type="entry name" value="SecA"/>
</dbReference>
<evidence type="ECO:0000256" key="5">
    <source>
        <dbReference type="ARBA" id="ARBA00022946"/>
    </source>
</evidence>
<keyword evidence="6" id="KW-0811">Translocation</keyword>
<evidence type="ECO:0000256" key="4">
    <source>
        <dbReference type="ARBA" id="ARBA00022927"/>
    </source>
</evidence>
<dbReference type="InterPro" id="IPR038538">
    <property type="entry name" value="MTERF_sf"/>
</dbReference>
<evidence type="ECO:0000259" key="9">
    <source>
        <dbReference type="PROSITE" id="PS51196"/>
    </source>
</evidence>
<dbReference type="GO" id="GO:0006353">
    <property type="term" value="P:DNA-templated transcription termination"/>
    <property type="evidence" value="ECO:0007669"/>
    <property type="project" value="UniProtKB-KW"/>
</dbReference>
<keyword evidence="11" id="KW-1185">Reference proteome</keyword>
<evidence type="ECO:0000256" key="1">
    <source>
        <dbReference type="ARBA" id="ARBA00007692"/>
    </source>
</evidence>
<keyword evidence="5" id="KW-0809">Transit peptide</keyword>